<evidence type="ECO:0000256" key="10">
    <source>
        <dbReference type="ARBA" id="ARBA00022840"/>
    </source>
</evidence>
<dbReference type="PANTHER" id="PTHR44329">
    <property type="entry name" value="SERINE/THREONINE-PROTEIN KINASE TNNI3K-RELATED"/>
    <property type="match status" value="1"/>
</dbReference>
<feature type="compositionally biased region" description="Acidic residues" evidence="17">
    <location>
        <begin position="750"/>
        <end position="761"/>
    </location>
</feature>
<dbReference type="InterPro" id="IPR051681">
    <property type="entry name" value="Ser/Thr_Kinases-Pseudokinases"/>
</dbReference>
<comment type="catalytic activity">
    <reaction evidence="12">
        <text>L-threonyl-[protein] + ATP = O-phospho-L-threonyl-[protein] + ADP + H(+)</text>
        <dbReference type="Rhea" id="RHEA:46608"/>
        <dbReference type="Rhea" id="RHEA-COMP:11060"/>
        <dbReference type="Rhea" id="RHEA-COMP:11605"/>
        <dbReference type="ChEBI" id="CHEBI:15378"/>
        <dbReference type="ChEBI" id="CHEBI:30013"/>
        <dbReference type="ChEBI" id="CHEBI:30616"/>
        <dbReference type="ChEBI" id="CHEBI:61977"/>
        <dbReference type="ChEBI" id="CHEBI:456216"/>
        <dbReference type="EC" id="2.7.11.25"/>
    </reaction>
</comment>
<dbReference type="GeneTree" id="ENSGT00940000159006"/>
<dbReference type="Proteomes" id="UP000694557">
    <property type="component" value="Unassembled WGS sequence"/>
</dbReference>
<feature type="region of interest" description="Disordered" evidence="17">
    <location>
        <begin position="864"/>
        <end position="921"/>
    </location>
</feature>
<dbReference type="InterPro" id="IPR027257">
    <property type="entry name" value="MAPKKK12"/>
</dbReference>
<dbReference type="PIRSF" id="PIRSF038165">
    <property type="entry name" value="MAPKKK12_MAPKKK13"/>
    <property type="match status" value="1"/>
</dbReference>
<dbReference type="FunFam" id="1.10.510.10:FF:000087">
    <property type="entry name" value="Mitogen-activated protein kinase kinase kinase 12"/>
    <property type="match status" value="1"/>
</dbReference>
<reference evidence="19" key="2">
    <citation type="submission" date="2025-09" db="UniProtKB">
        <authorList>
            <consortium name="Ensembl"/>
        </authorList>
    </citation>
    <scope>IDENTIFICATION</scope>
</reference>
<evidence type="ECO:0000256" key="8">
    <source>
        <dbReference type="ARBA" id="ARBA00022741"/>
    </source>
</evidence>
<keyword evidence="9 14" id="KW-0418">Kinase</keyword>
<keyword evidence="11" id="KW-0472">Membrane</keyword>
<evidence type="ECO:0000256" key="13">
    <source>
        <dbReference type="ARBA" id="ARBA00048329"/>
    </source>
</evidence>
<dbReference type="PRINTS" id="PR00109">
    <property type="entry name" value="TYRKINASE"/>
</dbReference>
<comment type="function">
    <text evidence="14">May be an activator of the JNK/SAPK pathway.</text>
</comment>
<evidence type="ECO:0000256" key="2">
    <source>
        <dbReference type="ARBA" id="ARBA00004496"/>
    </source>
</evidence>
<evidence type="ECO:0000256" key="3">
    <source>
        <dbReference type="ARBA" id="ARBA00006529"/>
    </source>
</evidence>
<dbReference type="GO" id="GO:0005524">
    <property type="term" value="F:ATP binding"/>
    <property type="evidence" value="ECO:0007669"/>
    <property type="project" value="UniProtKB-KW"/>
</dbReference>
<feature type="active site" description="Proton acceptor" evidence="15">
    <location>
        <position position="285"/>
    </location>
</feature>
<dbReference type="InterPro" id="IPR011009">
    <property type="entry name" value="Kinase-like_dom_sf"/>
</dbReference>
<keyword evidence="6 14" id="KW-0808">Transferase</keyword>
<accession>A0A8C7DC98</accession>
<dbReference type="InterPro" id="IPR000719">
    <property type="entry name" value="Prot_kinase_dom"/>
</dbReference>
<feature type="domain" description="Protein kinase" evidence="18">
    <location>
        <begin position="174"/>
        <end position="415"/>
    </location>
</feature>
<dbReference type="GO" id="GO:0005737">
    <property type="term" value="C:cytoplasm"/>
    <property type="evidence" value="ECO:0007669"/>
    <property type="project" value="UniProtKB-SubCell"/>
</dbReference>
<feature type="compositionally biased region" description="Basic residues" evidence="17">
    <location>
        <begin position="588"/>
        <end position="600"/>
    </location>
</feature>
<feature type="binding site" evidence="16">
    <location>
        <begin position="180"/>
        <end position="188"/>
    </location>
    <ligand>
        <name>ATP</name>
        <dbReference type="ChEBI" id="CHEBI:30616"/>
    </ligand>
</feature>
<keyword evidence="8 14" id="KW-0547">Nucleotide-binding</keyword>
<gene>
    <name evidence="19" type="primary">MAP3K12</name>
    <name evidence="19" type="synonym">LOC109869399</name>
</gene>
<feature type="compositionally biased region" description="Polar residues" evidence="17">
    <location>
        <begin position="613"/>
        <end position="633"/>
    </location>
</feature>
<feature type="region of interest" description="Disordered" evidence="17">
    <location>
        <begin position="742"/>
        <end position="848"/>
    </location>
</feature>
<evidence type="ECO:0000256" key="14">
    <source>
        <dbReference type="PIRNR" id="PIRNR038165"/>
    </source>
</evidence>
<dbReference type="EC" id="2.7.11.25" evidence="14"/>
<dbReference type="InterPro" id="IPR001245">
    <property type="entry name" value="Ser-Thr/Tyr_kinase_cat_dom"/>
</dbReference>
<dbReference type="PROSITE" id="PS50011">
    <property type="entry name" value="PROTEIN_KINASE_DOM"/>
    <property type="match status" value="1"/>
</dbReference>
<feature type="binding site" evidence="16">
    <location>
        <position position="201"/>
    </location>
    <ligand>
        <name>ATP</name>
        <dbReference type="ChEBI" id="CHEBI:30616"/>
    </ligand>
</feature>
<dbReference type="PROSITE" id="PS00108">
    <property type="entry name" value="PROTEIN_KINASE_ST"/>
    <property type="match status" value="1"/>
</dbReference>
<proteinExistence type="inferred from homology"/>
<evidence type="ECO:0000256" key="6">
    <source>
        <dbReference type="ARBA" id="ARBA00022679"/>
    </source>
</evidence>
<keyword evidence="10 14" id="KW-0067">ATP-binding</keyword>
<sequence>MSGTCLHEPHAPSPSLSGFSTPISEPTFRRLDADPPACTPETDLTPTQCVLRNVLCIDTGGAPVVSGGGEGCPHTCGSSPTPSDGPLAHFDNSVLKLHEHEACQCGGGEEAGLSSEAGAVHSQSDNIRLQQGSGGFLEGLFGCLKPVWTMIGKAYSTEHKHNQEESWEVPFEEISDLQWVGSGAQGAVFLGKFHGEDVAVKKVRDIKETEIKHLRKLKHPNIITFKGICTQAPCYCILMEYCAQGQLYEVLRAGRNITPSLLIDWAMGIAGGMNYLHLHKIIHRDLKSPNMLITHDDLVKISDFGTSKELIDKSMKMSFAGTVAWMAPEVIRNEPVSEKVDIWSFGVVLWEMLTGEVPYKDVDSSAIIWGVGNNSLNLPIPKSCPDGFKILLRQCWNCKPRNRPSFRQILLHLDIASADVLSTPQETYFKSQAEWREEVKQHFEKIKSDGTCLHRLDEELINRRREELRHALDIREHYERKLERANNLYMELNAVMLQLELKEKELQKREQSLDKKFPGLFKHHSSRQTSSSNSMDKLIKKRNVPQKLPSGKRPDILKSEVIIPKMDSSVMQVTIPSCTNRGSTSPSRSRRIKTRHRKPGKGSSGDLAGLKATQPSPGGDNPSQANSFSTEPSKQLLDPSAVFASAGLGGSERGAAGLDDLTETPLHSNTPSEDAASFPFSSSPDSPCGRGVATGRGSVLGAPRLPHDGDYKEEGVSGVRLPRVASGHLTPSAILYRAAITRKQRRGVSSEEEEGEVDSEVELPRRRRPTSINQCQSGSTFSSENLSVSDGEEGHTTDHSHSGTPDVVSTNTDDRLYDRSDDLLSQGSEFPADNTDLAQGSDGLSERKSALGQVKALLDAAQNPNESQALCDDSDCDSAELDQSGSGEPSHPPSSGACAPPSGSHFGHQRGSPQGPQTGPP</sequence>
<dbReference type="Gene3D" id="3.30.200.20">
    <property type="entry name" value="Phosphorylase Kinase, domain 1"/>
    <property type="match status" value="1"/>
</dbReference>
<protein>
    <recommendedName>
        <fullName evidence="14">Mitogen-activated protein kinase kinase kinase 12</fullName>
        <ecNumber evidence="14">2.7.11.25</ecNumber>
    </recommendedName>
</protein>
<evidence type="ECO:0000256" key="7">
    <source>
        <dbReference type="ARBA" id="ARBA00022737"/>
    </source>
</evidence>
<dbReference type="PANTHER" id="PTHR44329:SF17">
    <property type="entry name" value="MITOGEN-ACTIVATED PROTEIN KINASE KINASE KINASE 12"/>
    <property type="match status" value="1"/>
</dbReference>
<dbReference type="InterPro" id="IPR017419">
    <property type="entry name" value="MAP3K12_MAP3K13"/>
</dbReference>
<feature type="compositionally biased region" description="Basic and acidic residues" evidence="17">
    <location>
        <begin position="705"/>
        <end position="714"/>
    </location>
</feature>
<dbReference type="SUPFAM" id="SSF56112">
    <property type="entry name" value="Protein kinase-like (PK-like)"/>
    <property type="match status" value="1"/>
</dbReference>
<feature type="region of interest" description="Disordered" evidence="17">
    <location>
        <begin position="573"/>
        <end position="714"/>
    </location>
</feature>
<dbReference type="SMART" id="SM00220">
    <property type="entry name" value="S_TKc"/>
    <property type="match status" value="1"/>
</dbReference>
<evidence type="ECO:0000256" key="4">
    <source>
        <dbReference type="ARBA" id="ARBA00022490"/>
    </source>
</evidence>
<evidence type="ECO:0000256" key="15">
    <source>
        <dbReference type="PIRSR" id="PIRSR038165-50"/>
    </source>
</evidence>
<feature type="region of interest" description="Disordered" evidence="17">
    <location>
        <begin position="515"/>
        <end position="559"/>
    </location>
</feature>
<evidence type="ECO:0000256" key="9">
    <source>
        <dbReference type="ARBA" id="ARBA00022777"/>
    </source>
</evidence>
<name>A0A8C7DC98_ONCKI</name>
<comment type="subcellular location">
    <subcellularLocation>
        <location evidence="2">Cytoplasm</location>
    </subcellularLocation>
    <subcellularLocation>
        <location evidence="1">Membrane</location>
    </subcellularLocation>
</comment>
<evidence type="ECO:0000256" key="1">
    <source>
        <dbReference type="ARBA" id="ARBA00004370"/>
    </source>
</evidence>
<evidence type="ECO:0000256" key="5">
    <source>
        <dbReference type="ARBA" id="ARBA00022527"/>
    </source>
</evidence>
<comment type="similarity">
    <text evidence="3 14">Belongs to the protein kinase superfamily. STE Ser/Thr protein kinase family. MAP kinase kinase kinase subfamily.</text>
</comment>
<keyword evidence="5 14" id="KW-0723">Serine/threonine-protein kinase</keyword>
<dbReference type="Gene3D" id="1.10.510.10">
    <property type="entry name" value="Transferase(Phosphotransferase) domain 1"/>
    <property type="match status" value="1"/>
</dbReference>
<dbReference type="GO" id="GO:0007254">
    <property type="term" value="P:JNK cascade"/>
    <property type="evidence" value="ECO:0007669"/>
    <property type="project" value="InterPro"/>
</dbReference>
<comment type="catalytic activity">
    <reaction evidence="13">
        <text>L-seryl-[protein] + ATP = O-phospho-L-seryl-[protein] + ADP + H(+)</text>
        <dbReference type="Rhea" id="RHEA:17989"/>
        <dbReference type="Rhea" id="RHEA-COMP:9863"/>
        <dbReference type="Rhea" id="RHEA-COMP:11604"/>
        <dbReference type="ChEBI" id="CHEBI:15378"/>
        <dbReference type="ChEBI" id="CHEBI:29999"/>
        <dbReference type="ChEBI" id="CHEBI:30616"/>
        <dbReference type="ChEBI" id="CHEBI:83421"/>
        <dbReference type="ChEBI" id="CHEBI:456216"/>
        <dbReference type="EC" id="2.7.11.25"/>
    </reaction>
</comment>
<evidence type="ECO:0000256" key="11">
    <source>
        <dbReference type="ARBA" id="ARBA00023136"/>
    </source>
</evidence>
<dbReference type="GO" id="GO:0004709">
    <property type="term" value="F:MAP kinase kinase kinase activity"/>
    <property type="evidence" value="ECO:0007669"/>
    <property type="project" value="UniProtKB-EC"/>
</dbReference>
<feature type="compositionally biased region" description="Polar residues" evidence="17">
    <location>
        <begin position="911"/>
        <end position="921"/>
    </location>
</feature>
<organism evidence="19 20">
    <name type="scientific">Oncorhynchus kisutch</name>
    <name type="common">Coho salmon</name>
    <name type="synonym">Salmo kisutch</name>
    <dbReference type="NCBI Taxonomy" id="8019"/>
    <lineage>
        <taxon>Eukaryota</taxon>
        <taxon>Metazoa</taxon>
        <taxon>Chordata</taxon>
        <taxon>Craniata</taxon>
        <taxon>Vertebrata</taxon>
        <taxon>Euteleostomi</taxon>
        <taxon>Actinopterygii</taxon>
        <taxon>Neopterygii</taxon>
        <taxon>Teleostei</taxon>
        <taxon>Protacanthopterygii</taxon>
        <taxon>Salmoniformes</taxon>
        <taxon>Salmonidae</taxon>
        <taxon>Salmoninae</taxon>
        <taxon>Oncorhynchus</taxon>
    </lineage>
</organism>
<dbReference type="CDD" id="cd14059">
    <property type="entry name" value="STKc_MAP3K12_13"/>
    <property type="match status" value="1"/>
</dbReference>
<keyword evidence="14" id="KW-0460">Magnesium</keyword>
<keyword evidence="7" id="KW-0677">Repeat</keyword>
<feature type="region of interest" description="Disordered" evidence="17">
    <location>
        <begin position="1"/>
        <end position="42"/>
    </location>
</feature>
<reference evidence="19" key="1">
    <citation type="submission" date="2025-08" db="UniProtKB">
        <authorList>
            <consortium name="Ensembl"/>
        </authorList>
    </citation>
    <scope>IDENTIFICATION</scope>
</reference>
<dbReference type="GO" id="GO:0016020">
    <property type="term" value="C:membrane"/>
    <property type="evidence" value="ECO:0007669"/>
    <property type="project" value="UniProtKB-SubCell"/>
</dbReference>
<dbReference type="AlphaFoldDB" id="A0A8C7DC98"/>
<evidence type="ECO:0000256" key="16">
    <source>
        <dbReference type="PIRSR" id="PIRSR038165-51"/>
    </source>
</evidence>
<feature type="compositionally biased region" description="Polar residues" evidence="17">
    <location>
        <begin position="770"/>
        <end position="788"/>
    </location>
</feature>
<evidence type="ECO:0000256" key="12">
    <source>
        <dbReference type="ARBA" id="ARBA00047559"/>
    </source>
</evidence>
<feature type="compositionally biased region" description="Basic and acidic residues" evidence="17">
    <location>
        <begin position="792"/>
        <end position="801"/>
    </location>
</feature>
<dbReference type="InterPro" id="IPR008271">
    <property type="entry name" value="Ser/Thr_kinase_AS"/>
</dbReference>
<evidence type="ECO:0000259" key="18">
    <source>
        <dbReference type="PROSITE" id="PS50011"/>
    </source>
</evidence>
<feature type="compositionally biased region" description="Low complexity" evidence="17">
    <location>
        <begin position="884"/>
        <end position="905"/>
    </location>
</feature>
<dbReference type="PIRSF" id="PIRSF500741">
    <property type="entry name" value="MAPKKK12"/>
    <property type="match status" value="1"/>
</dbReference>
<dbReference type="Ensembl" id="ENSOKIT00005016521.1">
    <property type="protein sequence ID" value="ENSOKIP00005015545.1"/>
    <property type="gene ID" value="ENSOKIG00005006865.1"/>
</dbReference>
<evidence type="ECO:0000256" key="17">
    <source>
        <dbReference type="SAM" id="MobiDB-lite"/>
    </source>
</evidence>
<feature type="compositionally biased region" description="Polar residues" evidence="17">
    <location>
        <begin position="14"/>
        <end position="24"/>
    </location>
</feature>
<comment type="cofactor">
    <cofactor evidence="14">
        <name>Mg(2+)</name>
        <dbReference type="ChEBI" id="CHEBI:18420"/>
    </cofactor>
</comment>
<keyword evidence="20" id="KW-1185">Reference proteome</keyword>
<feature type="compositionally biased region" description="Low complexity" evidence="17">
    <location>
        <begin position="671"/>
        <end position="687"/>
    </location>
</feature>
<feature type="compositionally biased region" description="Basic and acidic residues" evidence="17">
    <location>
        <begin position="812"/>
        <end position="822"/>
    </location>
</feature>
<evidence type="ECO:0000313" key="20">
    <source>
        <dbReference type="Proteomes" id="UP000694557"/>
    </source>
</evidence>
<dbReference type="Pfam" id="PF07714">
    <property type="entry name" value="PK_Tyr_Ser-Thr"/>
    <property type="match status" value="1"/>
</dbReference>
<keyword evidence="4" id="KW-0963">Cytoplasm</keyword>
<evidence type="ECO:0000313" key="19">
    <source>
        <dbReference type="Ensembl" id="ENSOKIP00005015545.1"/>
    </source>
</evidence>
<dbReference type="FunFam" id="3.30.200.20:FF:000095">
    <property type="entry name" value="Mitogen-activated protein kinase kinase kinase 12"/>
    <property type="match status" value="1"/>
</dbReference>
<feature type="compositionally biased region" description="Polar residues" evidence="17">
    <location>
        <begin position="573"/>
        <end position="587"/>
    </location>
</feature>